<dbReference type="EC" id="2.7.8.31" evidence="9"/>
<evidence type="ECO:0000256" key="7">
    <source>
        <dbReference type="SAM" id="Phobius"/>
    </source>
</evidence>
<dbReference type="RefSeq" id="WP_117330418.1">
    <property type="nucleotide sequence ID" value="NZ_QUWK01000007.1"/>
</dbReference>
<reference evidence="10" key="1">
    <citation type="submission" date="2018-08" db="EMBL/GenBank/DDBJ databases">
        <authorList>
            <person name="Grouzdev D.S."/>
            <person name="Krutkina M.S."/>
        </authorList>
    </citation>
    <scope>NUCLEOTIDE SEQUENCE [LARGE SCALE GENOMIC DNA]</scope>
    <source>
        <strain evidence="10">4-11</strain>
    </source>
</reference>
<accession>A0A372MGZ7</accession>
<proteinExistence type="inferred from homology"/>
<keyword evidence="5 7" id="KW-1133">Transmembrane helix</keyword>
<dbReference type="NCBIfam" id="TIGR03025">
    <property type="entry name" value="EPS_sugtrans"/>
    <property type="match status" value="1"/>
</dbReference>
<dbReference type="Proteomes" id="UP000264002">
    <property type="component" value="Unassembled WGS sequence"/>
</dbReference>
<dbReference type="NCBIfam" id="TIGR03023">
    <property type="entry name" value="WcaJ_sugtrans"/>
    <property type="match status" value="1"/>
</dbReference>
<comment type="caution">
    <text evidence="9">The sequence shown here is derived from an EMBL/GenBank/DDBJ whole genome shotgun (WGS) entry which is preliminary data.</text>
</comment>
<evidence type="ECO:0000256" key="2">
    <source>
        <dbReference type="ARBA" id="ARBA00006464"/>
    </source>
</evidence>
<dbReference type="EMBL" id="QUWK01000007">
    <property type="protein sequence ID" value="RFU94723.1"/>
    <property type="molecule type" value="Genomic_DNA"/>
</dbReference>
<reference evidence="9 10" key="2">
    <citation type="submission" date="2018-09" db="EMBL/GenBank/DDBJ databases">
        <title>Genome of Sphaerochaeta halotolerans strain 4-11.</title>
        <authorList>
            <person name="Nazina T.N."/>
            <person name="Sokolova D.S."/>
        </authorList>
    </citation>
    <scope>NUCLEOTIDE SEQUENCE [LARGE SCALE GENOMIC DNA]</scope>
    <source>
        <strain evidence="9 10">4-11</strain>
    </source>
</reference>
<feature type="transmembrane region" description="Helical" evidence="7">
    <location>
        <begin position="12"/>
        <end position="31"/>
    </location>
</feature>
<keyword evidence="4 7" id="KW-0812">Transmembrane</keyword>
<keyword evidence="6 7" id="KW-0472">Membrane</keyword>
<feature type="transmembrane region" description="Helical" evidence="7">
    <location>
        <begin position="273"/>
        <end position="297"/>
    </location>
</feature>
<evidence type="ECO:0000313" key="10">
    <source>
        <dbReference type="Proteomes" id="UP000264002"/>
    </source>
</evidence>
<feature type="transmembrane region" description="Helical" evidence="7">
    <location>
        <begin position="82"/>
        <end position="101"/>
    </location>
</feature>
<name>A0A372MGZ7_9SPIR</name>
<evidence type="ECO:0000256" key="6">
    <source>
        <dbReference type="ARBA" id="ARBA00023136"/>
    </source>
</evidence>
<comment type="similarity">
    <text evidence="2">Belongs to the bacterial sugar transferase family.</text>
</comment>
<sequence>MKSSNRKLLAMKVVLDSLMILLSWLLAGYLRFYVIPGGMPNDFFIFLRISILVLAYTLFFLSKNGLYEEDLEHSWRKETSKLISSSFEGFLLLVITLYFVFPQKVSRLSIALHFFLLVAFLVTERTIVSSYIKSCYRKGKYSRRILLVGFGDSLLQYEKALHSSRVSGIKLVGQYGGQGSPIGGVKQLKTASLREAVQATFPDLVVISYPPEEYGREKAMVAEGLDLLNEKVIMLPHLPESHIGTNISDFRWIPILTLNAAEINVFGRIAKRVFDVVSCMVGVILISPILVLIALLVKLSSPGPVIFKQQRVTKDEKIFTMYKFRSMRNDIPEDTVRWTEENDPRVTKIGRFLRRTSLDELPQLFNVIGGSMSLVGPRPERPALVERFNKEIPGYRMRHRVKSGITGWAQVNGWRGNTSLERRIEFDLYYIRNWNMVFDFKIILFTFFRGFVNENAY</sequence>
<dbReference type="GO" id="GO:0089702">
    <property type="term" value="F:undecaprenyl-phosphate glucose phosphotransferase activity"/>
    <property type="evidence" value="ECO:0007669"/>
    <property type="project" value="UniProtKB-EC"/>
</dbReference>
<gene>
    <name evidence="9" type="ORF">DYP60_07650</name>
</gene>
<dbReference type="AlphaFoldDB" id="A0A372MGZ7"/>
<dbReference type="PANTHER" id="PTHR30576:SF0">
    <property type="entry name" value="UNDECAPRENYL-PHOSPHATE N-ACETYLGALACTOSAMINYL 1-PHOSPHATE TRANSFERASE-RELATED"/>
    <property type="match status" value="1"/>
</dbReference>
<dbReference type="InterPro" id="IPR017473">
    <property type="entry name" value="Undecaprenyl-P_gluc_Ptfrase"/>
</dbReference>
<evidence type="ECO:0000256" key="1">
    <source>
        <dbReference type="ARBA" id="ARBA00004141"/>
    </source>
</evidence>
<evidence type="ECO:0000256" key="5">
    <source>
        <dbReference type="ARBA" id="ARBA00022989"/>
    </source>
</evidence>
<evidence type="ECO:0000256" key="3">
    <source>
        <dbReference type="ARBA" id="ARBA00022679"/>
    </source>
</evidence>
<comment type="subcellular location">
    <subcellularLocation>
        <location evidence="1">Membrane</location>
        <topology evidence="1">Multi-pass membrane protein</topology>
    </subcellularLocation>
</comment>
<protein>
    <submittedName>
        <fullName evidence="9">Undecaprenyl-phosphate glucose phosphotransferase</fullName>
        <ecNumber evidence="9">2.7.8.31</ecNumber>
    </submittedName>
</protein>
<organism evidence="9 10">
    <name type="scientific">Sphaerochaeta halotolerans</name>
    <dbReference type="NCBI Taxonomy" id="2293840"/>
    <lineage>
        <taxon>Bacteria</taxon>
        <taxon>Pseudomonadati</taxon>
        <taxon>Spirochaetota</taxon>
        <taxon>Spirochaetia</taxon>
        <taxon>Spirochaetales</taxon>
        <taxon>Sphaerochaetaceae</taxon>
        <taxon>Sphaerochaeta</taxon>
    </lineage>
</organism>
<dbReference type="PANTHER" id="PTHR30576">
    <property type="entry name" value="COLANIC BIOSYNTHESIS UDP-GLUCOSE LIPID CARRIER TRANSFERASE"/>
    <property type="match status" value="1"/>
</dbReference>
<keyword evidence="3 9" id="KW-0808">Transferase</keyword>
<dbReference type="Pfam" id="PF13727">
    <property type="entry name" value="CoA_binding_3"/>
    <property type="match status" value="1"/>
</dbReference>
<feature type="transmembrane region" description="Helical" evidence="7">
    <location>
        <begin position="107"/>
        <end position="128"/>
    </location>
</feature>
<dbReference type="InterPro" id="IPR003362">
    <property type="entry name" value="Bact_transf"/>
</dbReference>
<dbReference type="GO" id="GO:0016020">
    <property type="term" value="C:membrane"/>
    <property type="evidence" value="ECO:0007669"/>
    <property type="project" value="UniProtKB-SubCell"/>
</dbReference>
<feature type="domain" description="Bacterial sugar transferase" evidence="8">
    <location>
        <begin position="271"/>
        <end position="449"/>
    </location>
</feature>
<keyword evidence="10" id="KW-1185">Reference proteome</keyword>
<evidence type="ECO:0000256" key="4">
    <source>
        <dbReference type="ARBA" id="ARBA00022692"/>
    </source>
</evidence>
<feature type="transmembrane region" description="Helical" evidence="7">
    <location>
        <begin position="43"/>
        <end position="61"/>
    </location>
</feature>
<evidence type="ECO:0000313" key="9">
    <source>
        <dbReference type="EMBL" id="RFU94723.1"/>
    </source>
</evidence>
<dbReference type="Pfam" id="PF02397">
    <property type="entry name" value="Bac_transf"/>
    <property type="match status" value="1"/>
</dbReference>
<dbReference type="InterPro" id="IPR017475">
    <property type="entry name" value="EPS_sugar_tfrase"/>
</dbReference>
<evidence type="ECO:0000259" key="8">
    <source>
        <dbReference type="Pfam" id="PF02397"/>
    </source>
</evidence>